<dbReference type="EC" id="1.1.1.22" evidence="3 7"/>
<feature type="binding site" evidence="10">
    <location>
        <position position="324"/>
    </location>
    <ligand>
        <name>NAD(+)</name>
        <dbReference type="ChEBI" id="CHEBI:57540"/>
    </ligand>
</feature>
<dbReference type="NCBIfam" id="TIGR03026">
    <property type="entry name" value="NDP-sugDHase"/>
    <property type="match status" value="1"/>
</dbReference>
<evidence type="ECO:0000256" key="5">
    <source>
        <dbReference type="ARBA" id="ARBA00023027"/>
    </source>
</evidence>
<evidence type="ECO:0000256" key="10">
    <source>
        <dbReference type="PIRSR" id="PIRSR500134-3"/>
    </source>
</evidence>
<dbReference type="EMBL" id="LYPB01000076">
    <property type="protein sequence ID" value="OAS16430.1"/>
    <property type="molecule type" value="Genomic_DNA"/>
</dbReference>
<dbReference type="InterPro" id="IPR014027">
    <property type="entry name" value="UDP-Glc/GDP-Man_DH_C"/>
</dbReference>
<evidence type="ECO:0000313" key="13">
    <source>
        <dbReference type="Proteomes" id="UP000078454"/>
    </source>
</evidence>
<dbReference type="SMART" id="SM00984">
    <property type="entry name" value="UDPG_MGDP_dh_C"/>
    <property type="match status" value="1"/>
</dbReference>
<dbReference type="InterPro" id="IPR001732">
    <property type="entry name" value="UDP-Glc/GDP-Man_DH_N"/>
</dbReference>
<dbReference type="PIRSF" id="PIRSF000124">
    <property type="entry name" value="UDPglc_GDPman_dh"/>
    <property type="match status" value="1"/>
</dbReference>
<comment type="similarity">
    <text evidence="2 7">Belongs to the UDP-glucose/GDP-mannose dehydrogenase family.</text>
</comment>
<dbReference type="GO" id="GO:0000271">
    <property type="term" value="P:polysaccharide biosynthetic process"/>
    <property type="evidence" value="ECO:0007669"/>
    <property type="project" value="InterPro"/>
</dbReference>
<dbReference type="PANTHER" id="PTHR43750">
    <property type="entry name" value="UDP-GLUCOSE 6-DEHYDROGENASE TUAD"/>
    <property type="match status" value="1"/>
</dbReference>
<evidence type="ECO:0000256" key="2">
    <source>
        <dbReference type="ARBA" id="ARBA00006601"/>
    </source>
</evidence>
<proteinExistence type="inferred from homology"/>
<evidence type="ECO:0000256" key="8">
    <source>
        <dbReference type="PIRSR" id="PIRSR500134-1"/>
    </source>
</evidence>
<accession>A0A198A5N2</accession>
<dbReference type="Proteomes" id="UP000078454">
    <property type="component" value="Unassembled WGS sequence"/>
</dbReference>
<dbReference type="PIRSF" id="PIRSF500134">
    <property type="entry name" value="UDPglc_DH_bac"/>
    <property type="match status" value="1"/>
</dbReference>
<keyword evidence="4 7" id="KW-0560">Oxidoreductase</keyword>
<comment type="caution">
    <text evidence="12">The sequence shown here is derived from an EMBL/GenBank/DDBJ whole genome shotgun (WGS) entry which is preliminary data.</text>
</comment>
<dbReference type="PANTHER" id="PTHR43750:SF3">
    <property type="entry name" value="UDP-GLUCOSE 6-DEHYDROGENASE TUAD"/>
    <property type="match status" value="1"/>
</dbReference>
<dbReference type="AlphaFoldDB" id="A0A198A5N2"/>
<organism evidence="12 13">
    <name type="scientific">Paenibacillus oryzisoli</name>
    <dbReference type="NCBI Taxonomy" id="1850517"/>
    <lineage>
        <taxon>Bacteria</taxon>
        <taxon>Bacillati</taxon>
        <taxon>Bacillota</taxon>
        <taxon>Bacilli</taxon>
        <taxon>Bacillales</taxon>
        <taxon>Paenibacillaceae</taxon>
        <taxon>Paenibacillus</taxon>
    </lineage>
</organism>
<dbReference type="STRING" id="1850517.A8708_20705"/>
<dbReference type="Gene3D" id="3.40.50.720">
    <property type="entry name" value="NAD(P)-binding Rossmann-like Domain"/>
    <property type="match status" value="2"/>
</dbReference>
<dbReference type="RefSeq" id="WP_068667487.1">
    <property type="nucleotide sequence ID" value="NZ_LYPB01000076.1"/>
</dbReference>
<feature type="binding site" evidence="10">
    <location>
        <position position="121"/>
    </location>
    <ligand>
        <name>NAD(+)</name>
        <dbReference type="ChEBI" id="CHEBI:57540"/>
    </ligand>
</feature>
<evidence type="ECO:0000256" key="1">
    <source>
        <dbReference type="ARBA" id="ARBA00004701"/>
    </source>
</evidence>
<evidence type="ECO:0000256" key="3">
    <source>
        <dbReference type="ARBA" id="ARBA00012954"/>
    </source>
</evidence>
<dbReference type="Gene3D" id="1.20.5.100">
    <property type="entry name" value="Cytochrome c1, transmembrane anchor, C-terminal"/>
    <property type="match status" value="1"/>
</dbReference>
<reference evidence="12 13" key="1">
    <citation type="submission" date="2016-05" db="EMBL/GenBank/DDBJ databases">
        <title>Paenibacillus sp. 1ZS3-15 nov., isolated from the rhizosphere soil.</title>
        <authorList>
            <person name="Zhang X.X."/>
            <person name="Zhang J."/>
        </authorList>
    </citation>
    <scope>NUCLEOTIDE SEQUENCE [LARGE SCALE GENOMIC DNA]</scope>
    <source>
        <strain evidence="12 13">1ZS3-15</strain>
    </source>
</reference>
<feature type="binding site" evidence="9">
    <location>
        <position position="201"/>
    </location>
    <ligand>
        <name>substrate</name>
    </ligand>
</feature>
<keyword evidence="13" id="KW-1185">Reference proteome</keyword>
<dbReference type="OrthoDB" id="9803238at2"/>
<evidence type="ECO:0000256" key="4">
    <source>
        <dbReference type="ARBA" id="ARBA00023002"/>
    </source>
</evidence>
<name>A0A198A5N2_9BACL</name>
<evidence type="ECO:0000313" key="12">
    <source>
        <dbReference type="EMBL" id="OAS16430.1"/>
    </source>
</evidence>
<dbReference type="InterPro" id="IPR017476">
    <property type="entry name" value="UDP-Glc/GDP-Man"/>
</dbReference>
<comment type="catalytic activity">
    <reaction evidence="6 7">
        <text>UDP-alpha-D-glucose + 2 NAD(+) + H2O = UDP-alpha-D-glucuronate + 2 NADH + 3 H(+)</text>
        <dbReference type="Rhea" id="RHEA:23596"/>
        <dbReference type="ChEBI" id="CHEBI:15377"/>
        <dbReference type="ChEBI" id="CHEBI:15378"/>
        <dbReference type="ChEBI" id="CHEBI:57540"/>
        <dbReference type="ChEBI" id="CHEBI:57945"/>
        <dbReference type="ChEBI" id="CHEBI:58052"/>
        <dbReference type="ChEBI" id="CHEBI:58885"/>
        <dbReference type="EC" id="1.1.1.22"/>
    </reaction>
</comment>
<dbReference type="InterPro" id="IPR036220">
    <property type="entry name" value="UDP-Glc/GDP-Man_DH_C_sf"/>
</dbReference>
<dbReference type="GO" id="GO:0051287">
    <property type="term" value="F:NAD binding"/>
    <property type="evidence" value="ECO:0007669"/>
    <property type="project" value="InterPro"/>
</dbReference>
<dbReference type="InterPro" id="IPR008927">
    <property type="entry name" value="6-PGluconate_DH-like_C_sf"/>
</dbReference>
<feature type="binding site" evidence="10">
    <location>
        <position position="260"/>
    </location>
    <ligand>
        <name>NAD(+)</name>
        <dbReference type="ChEBI" id="CHEBI:57540"/>
    </ligand>
</feature>
<dbReference type="GO" id="GO:0003979">
    <property type="term" value="F:UDP-glucose 6-dehydrogenase activity"/>
    <property type="evidence" value="ECO:0007669"/>
    <property type="project" value="UniProtKB-EC"/>
</dbReference>
<evidence type="ECO:0000256" key="9">
    <source>
        <dbReference type="PIRSR" id="PIRSR500134-2"/>
    </source>
</evidence>
<sequence length="449" mass="49199">MRLTIIGTGYVGLVAAVCFAKLGHLVTAVDREPIIQDLRAHKLAIWEPNLQEMLETCLHEDRLSFDTDVVHAAKDADALMIAVGTPTGENGRSDLSQVDNVISQLKLADVICPPFIIMKSTVPVGTCDELEADLHAAGLHTEIVFNPEFLRQGSAINDFMNPDRIVIGCRSHLAKAALQQLYRGIPAPIQVCDRRSAELIKYASNAFLAMKISFANMIADLCEGYGADNRQVMQGVGADRRIGSHFLQAGIGYGGSCFSKDLQSLLSSGKAIGRTLPLLEATAQINEERIPQLVEKLISLWGNPRGKRLAVLGISFKPHTNDMRDAPFLTLLRLCYLYGIEVQTYDPVVQLNTFDNVSQMETAYEAAAGAHAMIIMTEWPQFAELDWVSMVGGMSQPILLDGRNVLSDEVVSRLMAVDNVIYIPVGRPMKQAALTLERDISTLLQSYGT</sequence>
<dbReference type="SUPFAM" id="SSF51735">
    <property type="entry name" value="NAD(P)-binding Rossmann-fold domains"/>
    <property type="match status" value="1"/>
</dbReference>
<dbReference type="InterPro" id="IPR036291">
    <property type="entry name" value="NAD(P)-bd_dom_sf"/>
</dbReference>
<dbReference type="GO" id="GO:0006065">
    <property type="term" value="P:UDP-glucuronate biosynthetic process"/>
    <property type="evidence" value="ECO:0007669"/>
    <property type="project" value="UniProtKB-UniPathway"/>
</dbReference>
<dbReference type="UniPathway" id="UPA00038">
    <property type="reaction ID" value="UER00491"/>
</dbReference>
<feature type="active site" description="Nucleophile" evidence="8">
    <location>
        <position position="257"/>
    </location>
</feature>
<feature type="binding site" evidence="9">
    <location>
        <position position="317"/>
    </location>
    <ligand>
        <name>substrate</name>
    </ligand>
</feature>
<feature type="binding site" evidence="10">
    <location>
        <position position="85"/>
    </location>
    <ligand>
        <name>NAD(+)</name>
        <dbReference type="ChEBI" id="CHEBI:57540"/>
    </ligand>
</feature>
<dbReference type="InterPro" id="IPR014026">
    <property type="entry name" value="UDP-Glc/GDP-Man_DH_dimer"/>
</dbReference>
<evidence type="ECO:0000256" key="7">
    <source>
        <dbReference type="PIRNR" id="PIRNR000124"/>
    </source>
</evidence>
<gene>
    <name evidence="12" type="ORF">A8708_20705</name>
</gene>
<evidence type="ECO:0000259" key="11">
    <source>
        <dbReference type="SMART" id="SM00984"/>
    </source>
</evidence>
<dbReference type="Pfam" id="PF00984">
    <property type="entry name" value="UDPG_MGDP_dh"/>
    <property type="match status" value="1"/>
</dbReference>
<feature type="binding site" evidence="10">
    <location>
        <position position="30"/>
    </location>
    <ligand>
        <name>NAD(+)</name>
        <dbReference type="ChEBI" id="CHEBI:57540"/>
    </ligand>
</feature>
<comment type="pathway">
    <text evidence="1">Nucleotide-sugar biosynthesis; UDP-alpha-D-glucuronate biosynthesis; UDP-alpha-D-glucuronate from UDP-alpha-D-glucose: step 1/1.</text>
</comment>
<dbReference type="SUPFAM" id="SSF48179">
    <property type="entry name" value="6-phosphogluconate dehydrogenase C-terminal domain-like"/>
    <property type="match status" value="1"/>
</dbReference>
<feature type="binding site" evidence="9">
    <location>
        <begin position="246"/>
        <end position="250"/>
    </location>
    <ligand>
        <name>substrate</name>
    </ligand>
</feature>
<keyword evidence="5 7" id="KW-0520">NAD</keyword>
<evidence type="ECO:0000256" key="6">
    <source>
        <dbReference type="ARBA" id="ARBA00047473"/>
    </source>
</evidence>
<dbReference type="InterPro" id="IPR028357">
    <property type="entry name" value="UDPglc_DH_bac"/>
</dbReference>
<protein>
    <recommendedName>
        <fullName evidence="3 7">UDP-glucose 6-dehydrogenase</fullName>
        <ecNumber evidence="3 7">1.1.1.22</ecNumber>
    </recommendedName>
</protein>
<dbReference type="SUPFAM" id="SSF52413">
    <property type="entry name" value="UDP-glucose/GDP-mannose dehydrogenase C-terminal domain"/>
    <property type="match status" value="1"/>
</dbReference>
<dbReference type="Pfam" id="PF03720">
    <property type="entry name" value="UDPG_MGDP_dh_C"/>
    <property type="match status" value="1"/>
</dbReference>
<feature type="domain" description="UDP-glucose/GDP-mannose dehydrogenase C-terminal" evidence="11">
    <location>
        <begin position="310"/>
        <end position="408"/>
    </location>
</feature>
<dbReference type="Pfam" id="PF03721">
    <property type="entry name" value="UDPG_MGDP_dh_N"/>
    <property type="match status" value="1"/>
</dbReference>
<feature type="binding site" evidence="9">
    <location>
        <position position="254"/>
    </location>
    <ligand>
        <name>substrate</name>
    </ligand>
</feature>